<dbReference type="KEGG" id="aalt:CC77DRAFT_1053914"/>
<feature type="region of interest" description="Disordered" evidence="1">
    <location>
        <begin position="59"/>
        <end position="79"/>
    </location>
</feature>
<organism evidence="2 3">
    <name type="scientific">Alternaria alternata</name>
    <name type="common">Alternaria rot fungus</name>
    <name type="synonym">Torula alternata</name>
    <dbReference type="NCBI Taxonomy" id="5599"/>
    <lineage>
        <taxon>Eukaryota</taxon>
        <taxon>Fungi</taxon>
        <taxon>Dikarya</taxon>
        <taxon>Ascomycota</taxon>
        <taxon>Pezizomycotina</taxon>
        <taxon>Dothideomycetes</taxon>
        <taxon>Pleosporomycetidae</taxon>
        <taxon>Pleosporales</taxon>
        <taxon>Pleosporineae</taxon>
        <taxon>Pleosporaceae</taxon>
        <taxon>Alternaria</taxon>
        <taxon>Alternaria sect. Alternaria</taxon>
        <taxon>Alternaria alternata complex</taxon>
    </lineage>
</organism>
<evidence type="ECO:0000313" key="2">
    <source>
        <dbReference type="EMBL" id="OAG15780.1"/>
    </source>
</evidence>
<evidence type="ECO:0000313" key="3">
    <source>
        <dbReference type="Proteomes" id="UP000077248"/>
    </source>
</evidence>
<reference evidence="2 3" key="1">
    <citation type="submission" date="2016-05" db="EMBL/GenBank/DDBJ databases">
        <title>Comparative analysis of secretome profiles of manganese(II)-oxidizing ascomycete fungi.</title>
        <authorList>
            <consortium name="DOE Joint Genome Institute"/>
            <person name="Zeiner C.A."/>
            <person name="Purvine S.O."/>
            <person name="Zink E.M."/>
            <person name="Wu S."/>
            <person name="Pasa-Tolic L."/>
            <person name="Chaput D.L."/>
            <person name="Haridas S."/>
            <person name="Grigoriev I.V."/>
            <person name="Santelli C.M."/>
            <person name="Hansel C.M."/>
        </authorList>
    </citation>
    <scope>NUCLEOTIDE SEQUENCE [LARGE SCALE GENOMIC DNA]</scope>
    <source>
        <strain evidence="2 3">SRC1lrK2f</strain>
    </source>
</reference>
<dbReference type="Proteomes" id="UP000077248">
    <property type="component" value="Unassembled WGS sequence"/>
</dbReference>
<dbReference type="AlphaFoldDB" id="A0A177D9C2"/>
<dbReference type="VEuPathDB" id="FungiDB:CC77DRAFT_1053914"/>
<proteinExistence type="predicted"/>
<accession>A0A177D9C2</accession>
<gene>
    <name evidence="2" type="ORF">CC77DRAFT_1053914</name>
</gene>
<dbReference type="EMBL" id="KV441492">
    <property type="protein sequence ID" value="OAG15780.1"/>
    <property type="molecule type" value="Genomic_DNA"/>
</dbReference>
<name>A0A177D9C2_ALTAL</name>
<sequence length="126" mass="14186">MRWLLNLLKTRKADPKVCSSFGVLHTSTAPAPAPAALQGDRRSACRDPRTSAETFLKRHTSTDVKEDSPPIRPPWHRIDSGDIRRYENKAERIAIKKPVGAERGDNLELRPGAITTKKQEYQELLS</sequence>
<dbReference type="GeneID" id="29113362"/>
<dbReference type="RefSeq" id="XP_018381201.1">
    <property type="nucleotide sequence ID" value="XM_018527768.1"/>
</dbReference>
<feature type="compositionally biased region" description="Basic and acidic residues" evidence="1">
    <location>
        <begin position="60"/>
        <end position="69"/>
    </location>
</feature>
<protein>
    <submittedName>
        <fullName evidence="2">Uncharacterized protein</fullName>
    </submittedName>
</protein>
<evidence type="ECO:0000256" key="1">
    <source>
        <dbReference type="SAM" id="MobiDB-lite"/>
    </source>
</evidence>
<keyword evidence="3" id="KW-1185">Reference proteome</keyword>